<evidence type="ECO:0000313" key="3">
    <source>
        <dbReference type="Proteomes" id="UP001199469"/>
    </source>
</evidence>
<dbReference type="EMBL" id="JAJNDB010000003">
    <property type="protein sequence ID" value="MCD2194951.1"/>
    <property type="molecule type" value="Genomic_DNA"/>
</dbReference>
<reference evidence="2 3" key="1">
    <citation type="submission" date="2021-11" db="EMBL/GenBank/DDBJ databases">
        <title>Draft genome sequence of Actinomycetospora sp. SF1 isolated from the rhizosphere soil.</title>
        <authorList>
            <person name="Duangmal K."/>
            <person name="Chantavorakit T."/>
        </authorList>
    </citation>
    <scope>NUCLEOTIDE SEQUENCE [LARGE SCALE GENOMIC DNA]</scope>
    <source>
        <strain evidence="2 3">TBRC 5722</strain>
    </source>
</reference>
<name>A0ABS8PC06_9PSEU</name>
<dbReference type="Proteomes" id="UP001199469">
    <property type="component" value="Unassembled WGS sequence"/>
</dbReference>
<comment type="caution">
    <text evidence="2">The sequence shown here is derived from an EMBL/GenBank/DDBJ whole genome shotgun (WGS) entry which is preliminary data.</text>
</comment>
<protein>
    <submittedName>
        <fullName evidence="2">Nuclear transport factor 2 family protein</fullName>
    </submittedName>
</protein>
<gene>
    <name evidence="2" type="ORF">LQ327_16390</name>
</gene>
<evidence type="ECO:0000259" key="1">
    <source>
        <dbReference type="Pfam" id="PF12680"/>
    </source>
</evidence>
<dbReference type="RefSeq" id="WP_230735551.1">
    <property type="nucleotide sequence ID" value="NZ_JAJNDB010000003.1"/>
</dbReference>
<dbReference type="InterPro" id="IPR032710">
    <property type="entry name" value="NTF2-like_dom_sf"/>
</dbReference>
<dbReference type="InterPro" id="IPR037401">
    <property type="entry name" value="SnoaL-like"/>
</dbReference>
<feature type="domain" description="SnoaL-like" evidence="1">
    <location>
        <begin position="21"/>
        <end position="111"/>
    </location>
</feature>
<evidence type="ECO:0000313" key="2">
    <source>
        <dbReference type="EMBL" id="MCD2194951.1"/>
    </source>
</evidence>
<dbReference type="Pfam" id="PF12680">
    <property type="entry name" value="SnoaL_2"/>
    <property type="match status" value="1"/>
</dbReference>
<dbReference type="SUPFAM" id="SSF54427">
    <property type="entry name" value="NTF2-like"/>
    <property type="match status" value="1"/>
</dbReference>
<sequence>MDATIPDLMHANLLEVFGERDRDRRRAAIARTYTEDVVMHDPEGVVTGRDALDAKVQTLLDGAPGFVFRAAGPLRECDDLGLLGWEFGPEGEAPVVTGLDIVLVVDGRITSVHTILT</sequence>
<organism evidence="2 3">
    <name type="scientific">Actinomycetospora endophytica</name>
    <dbReference type="NCBI Taxonomy" id="2291215"/>
    <lineage>
        <taxon>Bacteria</taxon>
        <taxon>Bacillati</taxon>
        <taxon>Actinomycetota</taxon>
        <taxon>Actinomycetes</taxon>
        <taxon>Pseudonocardiales</taxon>
        <taxon>Pseudonocardiaceae</taxon>
        <taxon>Actinomycetospora</taxon>
    </lineage>
</organism>
<accession>A0ABS8PC06</accession>
<keyword evidence="3" id="KW-1185">Reference proteome</keyword>
<dbReference type="Gene3D" id="3.10.450.50">
    <property type="match status" value="1"/>
</dbReference>
<proteinExistence type="predicted"/>